<evidence type="ECO:0000313" key="1">
    <source>
        <dbReference type="EMBL" id="CCQ56377.1"/>
    </source>
</evidence>
<dbReference type="Proteomes" id="UP000017981">
    <property type="component" value="Unassembled WGS sequence"/>
</dbReference>
<protein>
    <submittedName>
        <fullName evidence="1">Uncharacterized protein</fullName>
    </submittedName>
</protein>
<sequence length="56" mass="6658">MTAFLIADWFKESIESMIKLYLKINNKEHQLLAMYNVQLTMTSPTSIERIGNRNYF</sequence>
<dbReference type="AlphaFoldDB" id="T2IUC5"/>
<dbReference type="EMBL" id="CAQL01000616">
    <property type="protein sequence ID" value="CCQ56377.1"/>
    <property type="molecule type" value="Genomic_DNA"/>
</dbReference>
<evidence type="ECO:0000313" key="2">
    <source>
        <dbReference type="Proteomes" id="UP000017981"/>
    </source>
</evidence>
<accession>T2IUC5</accession>
<reference evidence="1 2" key="1">
    <citation type="submission" date="2013-01" db="EMBL/GenBank/DDBJ databases">
        <authorList>
            <person name="Bench S."/>
        </authorList>
    </citation>
    <scope>NUCLEOTIDE SEQUENCE [LARGE SCALE GENOMIC DNA]</scope>
    <source>
        <strain evidence="1 2">WH 0005</strain>
    </source>
</reference>
<organism evidence="1 2">
    <name type="scientific">Crocosphaera watsonii WH 0005</name>
    <dbReference type="NCBI Taxonomy" id="423472"/>
    <lineage>
        <taxon>Bacteria</taxon>
        <taxon>Bacillati</taxon>
        <taxon>Cyanobacteriota</taxon>
        <taxon>Cyanophyceae</taxon>
        <taxon>Oscillatoriophycideae</taxon>
        <taxon>Chroococcales</taxon>
        <taxon>Aphanothecaceae</taxon>
        <taxon>Crocosphaera</taxon>
    </lineage>
</organism>
<gene>
    <name evidence="1" type="ORF">CWATWH0005_4150</name>
</gene>
<reference evidence="1 2" key="2">
    <citation type="submission" date="2013-09" db="EMBL/GenBank/DDBJ databases">
        <title>Whole genome comparison of six Crocosphaera watsonii strains with differing phenotypes.</title>
        <authorList>
            <person name="Bench S.R."/>
            <person name="Heller P."/>
            <person name="Frank I."/>
            <person name="Arciniega M."/>
            <person name="Shilova I.N."/>
            <person name="Zehr J.P."/>
        </authorList>
    </citation>
    <scope>NUCLEOTIDE SEQUENCE [LARGE SCALE GENOMIC DNA]</scope>
    <source>
        <strain evidence="1 2">WH 0005</strain>
    </source>
</reference>
<comment type="caution">
    <text evidence="1">The sequence shown here is derived from an EMBL/GenBank/DDBJ whole genome shotgun (WGS) entry which is preliminary data.</text>
</comment>
<proteinExistence type="predicted"/>
<name>T2IUC5_CROWT</name>